<name>A0A2J7PHS2_9NEOP</name>
<evidence type="ECO:0000313" key="3">
    <source>
        <dbReference type="Proteomes" id="UP000235965"/>
    </source>
</evidence>
<dbReference type="EMBL" id="NEVH01025133">
    <property type="protein sequence ID" value="PNF15882.1"/>
    <property type="molecule type" value="Genomic_DNA"/>
</dbReference>
<dbReference type="OrthoDB" id="271325at2759"/>
<feature type="compositionally biased region" description="Basic residues" evidence="1">
    <location>
        <begin position="72"/>
        <end position="84"/>
    </location>
</feature>
<accession>A0A2J7PHS2</accession>
<dbReference type="AlphaFoldDB" id="A0A2J7PHS2"/>
<protein>
    <submittedName>
        <fullName evidence="2">Uncharacterized protein</fullName>
    </submittedName>
</protein>
<keyword evidence="3" id="KW-1185">Reference proteome</keyword>
<dbReference type="Proteomes" id="UP000235965">
    <property type="component" value="Unassembled WGS sequence"/>
</dbReference>
<feature type="region of interest" description="Disordered" evidence="1">
    <location>
        <begin position="1"/>
        <end position="20"/>
    </location>
</feature>
<organism evidence="2 3">
    <name type="scientific">Cryptotermes secundus</name>
    <dbReference type="NCBI Taxonomy" id="105785"/>
    <lineage>
        <taxon>Eukaryota</taxon>
        <taxon>Metazoa</taxon>
        <taxon>Ecdysozoa</taxon>
        <taxon>Arthropoda</taxon>
        <taxon>Hexapoda</taxon>
        <taxon>Insecta</taxon>
        <taxon>Pterygota</taxon>
        <taxon>Neoptera</taxon>
        <taxon>Polyneoptera</taxon>
        <taxon>Dictyoptera</taxon>
        <taxon>Blattodea</taxon>
        <taxon>Blattoidea</taxon>
        <taxon>Termitoidae</taxon>
        <taxon>Kalotermitidae</taxon>
        <taxon>Cryptotermitinae</taxon>
        <taxon>Cryptotermes</taxon>
    </lineage>
</organism>
<dbReference type="InParanoid" id="A0A2J7PHS2"/>
<reference evidence="2 3" key="1">
    <citation type="submission" date="2017-12" db="EMBL/GenBank/DDBJ databases">
        <title>Hemimetabolous genomes reveal molecular basis of termite eusociality.</title>
        <authorList>
            <person name="Harrison M.C."/>
            <person name="Jongepier E."/>
            <person name="Robertson H.M."/>
            <person name="Arning N."/>
            <person name="Bitard-Feildel T."/>
            <person name="Chao H."/>
            <person name="Childers C.P."/>
            <person name="Dinh H."/>
            <person name="Doddapaneni H."/>
            <person name="Dugan S."/>
            <person name="Gowin J."/>
            <person name="Greiner C."/>
            <person name="Han Y."/>
            <person name="Hu H."/>
            <person name="Hughes D.S.T."/>
            <person name="Huylmans A.-K."/>
            <person name="Kemena C."/>
            <person name="Kremer L.P.M."/>
            <person name="Lee S.L."/>
            <person name="Lopez-Ezquerra A."/>
            <person name="Mallet L."/>
            <person name="Monroy-Kuhn J.M."/>
            <person name="Moser A."/>
            <person name="Murali S.C."/>
            <person name="Muzny D.M."/>
            <person name="Otani S."/>
            <person name="Piulachs M.-D."/>
            <person name="Poelchau M."/>
            <person name="Qu J."/>
            <person name="Schaub F."/>
            <person name="Wada-Katsumata A."/>
            <person name="Worley K.C."/>
            <person name="Xie Q."/>
            <person name="Ylla G."/>
            <person name="Poulsen M."/>
            <person name="Gibbs R.A."/>
            <person name="Schal C."/>
            <person name="Richards S."/>
            <person name="Belles X."/>
            <person name="Korb J."/>
            <person name="Bornberg-Bauer E."/>
        </authorList>
    </citation>
    <scope>NUCLEOTIDE SEQUENCE [LARGE SCALE GENOMIC DNA]</scope>
    <source>
        <tissue evidence="2">Whole body</tissue>
    </source>
</reference>
<evidence type="ECO:0000256" key="1">
    <source>
        <dbReference type="SAM" id="MobiDB-lite"/>
    </source>
</evidence>
<evidence type="ECO:0000313" key="2">
    <source>
        <dbReference type="EMBL" id="PNF15882.1"/>
    </source>
</evidence>
<proteinExistence type="predicted"/>
<gene>
    <name evidence="2" type="ORF">B7P43_G07988</name>
</gene>
<feature type="region of interest" description="Disordered" evidence="1">
    <location>
        <begin position="261"/>
        <end position="283"/>
    </location>
</feature>
<comment type="caution">
    <text evidence="2">The sequence shown here is derived from an EMBL/GenBank/DDBJ whole genome shotgun (WGS) entry which is preliminary data.</text>
</comment>
<feature type="region of interest" description="Disordered" evidence="1">
    <location>
        <begin position="65"/>
        <end position="99"/>
    </location>
</feature>
<sequence>MQSQSETNERITCVSSNSDPELETLENSTICDTACKPQTLPEKLNNTLSNIRKIKDRNTCEVVEHQREVTQRKTHANKKSKRKSGLSSSSNEAVEVESDTGILKKKTIMKEEIESVKIPSTVYNQVSMETSDVGQSNDKLRQSNSLKQRFLFTEDLCCKTPDDSDNMQACITVKNITDETPYNKQTLSSSKLSSCTFQKLQKFKRTISITDSVPQTIPENKGNLFPVDEILDCKTDSSTQRIIRQSEALDNLVNYGKKLSNSQRSSISGSTPSDKTVTKASQNNSQVFSAGGYDLGDLDFEI</sequence>